<feature type="domain" description="Tbk1/Ikki binding" evidence="6">
    <location>
        <begin position="226"/>
        <end position="281"/>
    </location>
</feature>
<dbReference type="CTD" id="733315"/>
<evidence type="ECO:0000259" key="6">
    <source>
        <dbReference type="Pfam" id="PF12845"/>
    </source>
</evidence>
<protein>
    <submittedName>
        <fullName evidence="8">TRAF interacting protein TANK isoform X1</fullName>
    </submittedName>
</protein>
<feature type="region of interest" description="Disordered" evidence="4">
    <location>
        <begin position="94"/>
        <end position="124"/>
    </location>
</feature>
<feature type="coiled-coil region" evidence="3">
    <location>
        <begin position="130"/>
        <end position="164"/>
    </location>
</feature>
<keyword evidence="2 3" id="KW-0175">Coiled coil</keyword>
<feature type="signal peptide" evidence="5">
    <location>
        <begin position="1"/>
        <end position="16"/>
    </location>
</feature>
<proteinExistence type="predicted"/>
<dbReference type="InterPro" id="IPR024581">
    <property type="entry name" value="TBD"/>
</dbReference>
<evidence type="ECO:0000256" key="1">
    <source>
        <dbReference type="ARBA" id="ARBA00022553"/>
    </source>
</evidence>
<dbReference type="RefSeq" id="XP_041431662.1">
    <property type="nucleotide sequence ID" value="XM_041575728.1"/>
</dbReference>
<dbReference type="Pfam" id="PF12845">
    <property type="entry name" value="TBD"/>
    <property type="match status" value="1"/>
</dbReference>
<evidence type="ECO:0000256" key="4">
    <source>
        <dbReference type="SAM" id="MobiDB-lite"/>
    </source>
</evidence>
<evidence type="ECO:0000313" key="7">
    <source>
        <dbReference type="Proteomes" id="UP000186698"/>
    </source>
</evidence>
<evidence type="ECO:0000256" key="2">
    <source>
        <dbReference type="ARBA" id="ARBA00023054"/>
    </source>
</evidence>
<feature type="chain" id="PRO_5035273889" evidence="5">
    <location>
        <begin position="17"/>
        <end position="516"/>
    </location>
</feature>
<dbReference type="AlphaFoldDB" id="A0A8J1LQ59"/>
<feature type="coiled-coil region" evidence="3">
    <location>
        <begin position="45"/>
        <end position="86"/>
    </location>
</feature>
<keyword evidence="7" id="KW-1185">Reference proteome</keyword>
<name>A0A8J1LQ59_XENLA</name>
<dbReference type="Proteomes" id="UP000186698">
    <property type="component" value="Chromosome 9_10L"/>
</dbReference>
<dbReference type="PANTHER" id="PTHR15249">
    <property type="entry name" value="TRAF FAMILY MEMBER-ASSOCIATED NF-KAPPA-B ACTIVATOR"/>
    <property type="match status" value="1"/>
</dbReference>
<accession>A0A8J1LQ59</accession>
<dbReference type="Gene3D" id="1.10.287.1490">
    <property type="match status" value="1"/>
</dbReference>
<dbReference type="InterPro" id="IPR039669">
    <property type="entry name" value="TANK"/>
</dbReference>
<keyword evidence="1" id="KW-0597">Phosphoprotein</keyword>
<evidence type="ECO:0000256" key="5">
    <source>
        <dbReference type="SAM" id="SignalP"/>
    </source>
</evidence>
<dbReference type="OrthoDB" id="9937252at2759"/>
<evidence type="ECO:0000313" key="8">
    <source>
        <dbReference type="RefSeq" id="XP_041431662.1"/>
    </source>
</evidence>
<dbReference type="GO" id="GO:0043124">
    <property type="term" value="P:negative regulation of canonical NF-kappaB signal transduction"/>
    <property type="evidence" value="ECO:0007669"/>
    <property type="project" value="InterPro"/>
</dbReference>
<dbReference type="GeneID" id="733315"/>
<evidence type="ECO:0000256" key="3">
    <source>
        <dbReference type="SAM" id="Coils"/>
    </source>
</evidence>
<reference evidence="8" key="1">
    <citation type="submission" date="2025-08" db="UniProtKB">
        <authorList>
            <consortium name="RefSeq"/>
        </authorList>
    </citation>
    <scope>IDENTIFICATION</scope>
    <source>
        <strain evidence="8">J_2021</strain>
        <tissue evidence="8">Erythrocytes</tissue>
    </source>
</reference>
<gene>
    <name evidence="8" type="primary">tank.L</name>
    <name evidence="8" type="synonym">i-traf</name>
    <name evidence="8" type="synonym">tank</name>
    <name evidence="8" type="synonym">traf2</name>
</gene>
<dbReference type="PANTHER" id="PTHR15249:SF0">
    <property type="entry name" value="TRAF FAMILY MEMBER-ASSOCIATED NF-KAPPA-B ACTIVATOR"/>
    <property type="match status" value="1"/>
</dbReference>
<keyword evidence="5" id="KW-0732">Signal</keyword>
<organism evidence="7 8">
    <name type="scientific">Xenopus laevis</name>
    <name type="common">African clawed frog</name>
    <dbReference type="NCBI Taxonomy" id="8355"/>
    <lineage>
        <taxon>Eukaryota</taxon>
        <taxon>Metazoa</taxon>
        <taxon>Chordata</taxon>
        <taxon>Craniata</taxon>
        <taxon>Vertebrata</taxon>
        <taxon>Euteleostomi</taxon>
        <taxon>Amphibia</taxon>
        <taxon>Batrachia</taxon>
        <taxon>Anura</taxon>
        <taxon>Pipoidea</taxon>
        <taxon>Pipidae</taxon>
        <taxon>Xenopodinae</taxon>
        <taxon>Xenopus</taxon>
        <taxon>Xenopus</taxon>
    </lineage>
</organism>
<sequence>MRLVCVFSVSAAQIQACVTLHTLYSDDTELGNMEINIGEQLNKAYEAYRQACMDKEQAVKQMQQKLDACEQQLRDQSKQIAGLKNCITVLTSQPSTASNPGKGGVHAPPQSPKPGSTEGWRNEGANSFSYEHLQEELRVSMQREKHYKEQLENERFKLRKLEESQKAFESFVHNKNGEIKTLKILLKQAIERHKSEDNKLQPALEGEVKSKTLQDSTGAVSALDCSRQGIEQIFSEMKEEFSHICRLTRKQSLHLNTFLLKKENSSEIPLQCSMPIQCTDEQNEEEQDIASSVKSDKSSFGSITPRGLGADDESIFVESLSEFSVKFPPNDDDSEFLQSNPEKLHIPVLTQHPNQLHTQAPILINNLSTKQPNTTDTHHLTGGSCNLETVNHADLGNNYRGSNLQTAEDSDLLQAVSSPVRKYTNTFYSPEIQDAPESAETPGRTVRGPHQDVWKPVMHQEKDLPAPGYRKWDQNSSDVCEFCKAVFPTARRSHEDFFRHLNSHFNDGQPRTNFLE</sequence>